<comment type="similarity">
    <text evidence="2">Belongs to the GSP L family.</text>
</comment>
<dbReference type="InterPro" id="IPR043129">
    <property type="entry name" value="ATPase_NBD"/>
</dbReference>
<dbReference type="Gene3D" id="3.30.420.380">
    <property type="match status" value="1"/>
</dbReference>
<feature type="domain" description="GspL periplasmic" evidence="11">
    <location>
        <begin position="220"/>
        <end position="369"/>
    </location>
</feature>
<evidence type="ECO:0000256" key="3">
    <source>
        <dbReference type="ARBA" id="ARBA00022448"/>
    </source>
</evidence>
<organism evidence="12 13">
    <name type="scientific">Kordiimonas lipolytica</name>
    <dbReference type="NCBI Taxonomy" id="1662421"/>
    <lineage>
        <taxon>Bacteria</taxon>
        <taxon>Pseudomonadati</taxon>
        <taxon>Pseudomonadota</taxon>
        <taxon>Alphaproteobacteria</taxon>
        <taxon>Kordiimonadales</taxon>
        <taxon>Kordiimonadaceae</taxon>
        <taxon>Kordiimonas</taxon>
    </lineage>
</organism>
<keyword evidence="5" id="KW-0997">Cell inner membrane</keyword>
<dbReference type="EMBL" id="JBHSCR010000005">
    <property type="protein sequence ID" value="MFC4348028.1"/>
    <property type="molecule type" value="Genomic_DNA"/>
</dbReference>
<evidence type="ECO:0000313" key="13">
    <source>
        <dbReference type="Proteomes" id="UP001595776"/>
    </source>
</evidence>
<evidence type="ECO:0000256" key="1">
    <source>
        <dbReference type="ARBA" id="ARBA00004377"/>
    </source>
</evidence>
<protein>
    <submittedName>
        <fullName evidence="12">Type II secretion system protein GspL</fullName>
    </submittedName>
</protein>
<dbReference type="RefSeq" id="WP_068151776.1">
    <property type="nucleotide sequence ID" value="NZ_JBHSCR010000005.1"/>
</dbReference>
<keyword evidence="9" id="KW-0472">Membrane</keyword>
<evidence type="ECO:0000256" key="6">
    <source>
        <dbReference type="ARBA" id="ARBA00022692"/>
    </source>
</evidence>
<keyword evidence="7" id="KW-0653">Protein transport</keyword>
<gene>
    <name evidence="12" type="primary">gspL</name>
    <name evidence="12" type="ORF">ACFO5Q_09250</name>
</gene>
<dbReference type="Pfam" id="PF05134">
    <property type="entry name" value="T2SSL"/>
    <property type="match status" value="1"/>
</dbReference>
<dbReference type="NCBIfam" id="TIGR01709">
    <property type="entry name" value="typeII_sec_gspL"/>
    <property type="match status" value="1"/>
</dbReference>
<dbReference type="CDD" id="cd24017">
    <property type="entry name" value="ASKHA_T2SSL_N"/>
    <property type="match status" value="1"/>
</dbReference>
<dbReference type="Proteomes" id="UP001595776">
    <property type="component" value="Unassembled WGS sequence"/>
</dbReference>
<dbReference type="PIRSF" id="PIRSF015761">
    <property type="entry name" value="Protein_L"/>
    <property type="match status" value="1"/>
</dbReference>
<keyword evidence="8" id="KW-1133">Transmembrane helix</keyword>
<reference evidence="13" key="1">
    <citation type="journal article" date="2019" name="Int. J. Syst. Evol. Microbiol.">
        <title>The Global Catalogue of Microorganisms (GCM) 10K type strain sequencing project: providing services to taxonomists for standard genome sequencing and annotation.</title>
        <authorList>
            <consortium name="The Broad Institute Genomics Platform"/>
            <consortium name="The Broad Institute Genome Sequencing Center for Infectious Disease"/>
            <person name="Wu L."/>
            <person name="Ma J."/>
        </authorList>
    </citation>
    <scope>NUCLEOTIDE SEQUENCE [LARGE SCALE GENOMIC DNA]</scope>
    <source>
        <strain evidence="13">CGMCC 1.15304</strain>
    </source>
</reference>
<evidence type="ECO:0000256" key="8">
    <source>
        <dbReference type="ARBA" id="ARBA00022989"/>
    </source>
</evidence>
<feature type="domain" description="GspL cytoplasmic actin-ATPase-like" evidence="10">
    <location>
        <begin position="22"/>
        <end position="174"/>
    </location>
</feature>
<evidence type="ECO:0000256" key="7">
    <source>
        <dbReference type="ARBA" id="ARBA00022927"/>
    </source>
</evidence>
<dbReference type="Pfam" id="PF12693">
    <property type="entry name" value="GspL_C"/>
    <property type="match status" value="1"/>
</dbReference>
<evidence type="ECO:0000256" key="4">
    <source>
        <dbReference type="ARBA" id="ARBA00022475"/>
    </source>
</evidence>
<comment type="caution">
    <text evidence="12">The sequence shown here is derived from an EMBL/GenBank/DDBJ whole genome shotgun (WGS) entry which is preliminary data.</text>
</comment>
<comment type="subcellular location">
    <subcellularLocation>
        <location evidence="1">Cell inner membrane</location>
        <topology evidence="1">Single-pass membrane protein</topology>
    </subcellularLocation>
</comment>
<name>A0ABV8UC26_9PROT</name>
<evidence type="ECO:0000313" key="12">
    <source>
        <dbReference type="EMBL" id="MFC4348028.1"/>
    </source>
</evidence>
<dbReference type="SUPFAM" id="SSF53067">
    <property type="entry name" value="Actin-like ATPase domain"/>
    <property type="match status" value="1"/>
</dbReference>
<proteinExistence type="inferred from homology"/>
<dbReference type="InterPro" id="IPR007812">
    <property type="entry name" value="T2SS_protein-GspL"/>
</dbReference>
<evidence type="ECO:0000259" key="11">
    <source>
        <dbReference type="Pfam" id="PF12693"/>
    </source>
</evidence>
<keyword evidence="4" id="KW-1003">Cell membrane</keyword>
<keyword evidence="13" id="KW-1185">Reference proteome</keyword>
<dbReference type="Gene3D" id="3.30.1360.100">
    <property type="entry name" value="General secretion pathway protein M, EpsM"/>
    <property type="match status" value="1"/>
</dbReference>
<keyword evidence="6" id="KW-0812">Transmembrane</keyword>
<dbReference type="InterPro" id="IPR025691">
    <property type="entry name" value="GspL_pp_dom"/>
</dbReference>
<evidence type="ECO:0000256" key="5">
    <source>
        <dbReference type="ARBA" id="ARBA00022519"/>
    </source>
</evidence>
<dbReference type="InterPro" id="IPR024230">
    <property type="entry name" value="GspL_cyto_dom"/>
</dbReference>
<keyword evidence="3" id="KW-0813">Transport</keyword>
<evidence type="ECO:0000256" key="2">
    <source>
        <dbReference type="ARBA" id="ARBA00005318"/>
    </source>
</evidence>
<evidence type="ECO:0000259" key="10">
    <source>
        <dbReference type="Pfam" id="PF05134"/>
    </source>
</evidence>
<sequence>MSETLVINLGHDGLPVGEALLVDGGALRGRIAPEALASKAGADTVLVIPGGQVASQRISVPDFPDAKLMKILPGLLDGRLALAQEERHFALMGTREAETGERLVGVMARSVLQAALGFAGAHGLPVRAVVPDYMLLPVPEEGAVAAKIGEFVVARISDGTGFSVEADLAAAMLGEAGAASKQMPDAEFEELLVHAQAAEGNLLQGAFSPRSGVADWVIFFRRAGLLAAASLMVWIGASLYAATDNFNRADTLYAKAEERFSEALPNVGRVVNMEAQMRRAVQDVRQQGGGEFMILSSLAADALAGDDSTMFEGVRFDGERSTLVLTVTFASFAKGEAFKTRLAEKGLVVTEGSSRTEGARVSSELTIRRRV</sequence>
<accession>A0ABV8UC26</accession>
<evidence type="ECO:0000256" key="9">
    <source>
        <dbReference type="ARBA" id="ARBA00023136"/>
    </source>
</evidence>